<dbReference type="Gene3D" id="3.40.20.10">
    <property type="entry name" value="Severin"/>
    <property type="match status" value="5"/>
</dbReference>
<keyword evidence="6" id="KW-0472">Membrane</keyword>
<dbReference type="GeneTree" id="ENSGT00940000166361"/>
<feature type="compositionally biased region" description="Polar residues" evidence="9">
    <location>
        <begin position="166"/>
        <end position="176"/>
    </location>
</feature>
<dbReference type="GO" id="GO:0051016">
    <property type="term" value="P:barbed-end actin filament capping"/>
    <property type="evidence" value="ECO:0007669"/>
    <property type="project" value="TreeGrafter"/>
</dbReference>
<dbReference type="GeneID" id="108424890"/>
<dbReference type="SMART" id="SM00262">
    <property type="entry name" value="GEL"/>
    <property type="match status" value="4"/>
</dbReference>
<feature type="compositionally biased region" description="Acidic residues" evidence="9">
    <location>
        <begin position="324"/>
        <end position="334"/>
    </location>
</feature>
<feature type="compositionally biased region" description="Polar residues" evidence="9">
    <location>
        <begin position="101"/>
        <end position="114"/>
    </location>
</feature>
<evidence type="ECO:0000256" key="6">
    <source>
        <dbReference type="ARBA" id="ARBA00023136"/>
    </source>
</evidence>
<proteinExistence type="inferred from homology"/>
<dbReference type="InterPro" id="IPR029006">
    <property type="entry name" value="ADF-H/Gelsolin-like_dom_sf"/>
</dbReference>
<dbReference type="RefSeq" id="XP_017548672.1">
    <property type="nucleotide sequence ID" value="XM_017693183.2"/>
</dbReference>
<dbReference type="GO" id="GO:0016020">
    <property type="term" value="C:membrane"/>
    <property type="evidence" value="ECO:0007669"/>
    <property type="project" value="UniProtKB-SubCell"/>
</dbReference>
<dbReference type="Pfam" id="PF00626">
    <property type="entry name" value="Gelsolin"/>
    <property type="match status" value="1"/>
</dbReference>
<organism evidence="11 12">
    <name type="scientific">Pygocentrus nattereri</name>
    <name type="common">Red-bellied piranha</name>
    <dbReference type="NCBI Taxonomy" id="42514"/>
    <lineage>
        <taxon>Eukaryota</taxon>
        <taxon>Metazoa</taxon>
        <taxon>Chordata</taxon>
        <taxon>Craniata</taxon>
        <taxon>Vertebrata</taxon>
        <taxon>Euteleostomi</taxon>
        <taxon>Actinopterygii</taxon>
        <taxon>Neopterygii</taxon>
        <taxon>Teleostei</taxon>
        <taxon>Ostariophysi</taxon>
        <taxon>Characiformes</taxon>
        <taxon>Characoidei</taxon>
        <taxon>Pygocentrus</taxon>
    </lineage>
</organism>
<feature type="compositionally biased region" description="Basic and acidic residues" evidence="9">
    <location>
        <begin position="308"/>
        <end position="323"/>
    </location>
</feature>
<dbReference type="GO" id="GO:0051014">
    <property type="term" value="P:actin filament severing"/>
    <property type="evidence" value="ECO:0007669"/>
    <property type="project" value="TreeGrafter"/>
</dbReference>
<evidence type="ECO:0000256" key="9">
    <source>
        <dbReference type="SAM" id="MobiDB-lite"/>
    </source>
</evidence>
<accession>A0A3B4D4A5</accession>
<evidence type="ECO:0000256" key="3">
    <source>
        <dbReference type="ARBA" id="ARBA00008418"/>
    </source>
</evidence>
<keyword evidence="12" id="KW-1185">Reference proteome</keyword>
<feature type="domain" description="HP" evidence="10">
    <location>
        <begin position="1412"/>
        <end position="1475"/>
    </location>
</feature>
<feature type="compositionally biased region" description="Basic and acidic residues" evidence="9">
    <location>
        <begin position="218"/>
        <end position="237"/>
    </location>
</feature>
<dbReference type="CDD" id="cd11293">
    <property type="entry name" value="gelsolin_S4_like"/>
    <property type="match status" value="1"/>
</dbReference>
<feature type="compositionally biased region" description="Basic and acidic residues" evidence="9">
    <location>
        <begin position="86"/>
        <end position="100"/>
    </location>
</feature>
<dbReference type="PROSITE" id="PS51089">
    <property type="entry name" value="HP"/>
    <property type="match status" value="1"/>
</dbReference>
<dbReference type="GO" id="GO:0005737">
    <property type="term" value="C:cytoplasm"/>
    <property type="evidence" value="ECO:0007669"/>
    <property type="project" value="TreeGrafter"/>
</dbReference>
<dbReference type="GO" id="GO:0015629">
    <property type="term" value="C:actin cytoskeleton"/>
    <property type="evidence" value="ECO:0007669"/>
    <property type="project" value="TreeGrafter"/>
</dbReference>
<evidence type="ECO:0000256" key="1">
    <source>
        <dbReference type="ARBA" id="ARBA00004170"/>
    </source>
</evidence>
<dbReference type="GO" id="GO:0051015">
    <property type="term" value="F:actin filament binding"/>
    <property type="evidence" value="ECO:0007669"/>
    <property type="project" value="InterPro"/>
</dbReference>
<comment type="similarity">
    <text evidence="3">Belongs to the villin/gelsolin family.</text>
</comment>
<evidence type="ECO:0000256" key="5">
    <source>
        <dbReference type="ARBA" id="ARBA00022737"/>
    </source>
</evidence>
<evidence type="ECO:0000313" key="11">
    <source>
        <dbReference type="Ensembl" id="ENSPNAP00000018308.1"/>
    </source>
</evidence>
<dbReference type="GO" id="GO:0005546">
    <property type="term" value="F:phosphatidylinositol-4,5-bisphosphate binding"/>
    <property type="evidence" value="ECO:0007669"/>
    <property type="project" value="TreeGrafter"/>
</dbReference>
<evidence type="ECO:0000259" key="10">
    <source>
        <dbReference type="PROSITE" id="PS51089"/>
    </source>
</evidence>
<name>A0A3B4D4A5_PYGNA</name>
<evidence type="ECO:0000256" key="7">
    <source>
        <dbReference type="ARBA" id="ARBA00023203"/>
    </source>
</evidence>
<keyword evidence="7" id="KW-0009">Actin-binding</keyword>
<feature type="compositionally biased region" description="Basic and acidic residues" evidence="9">
    <location>
        <begin position="179"/>
        <end position="192"/>
    </location>
</feature>
<protein>
    <recommendedName>
        <fullName evidence="10">HP domain-containing protein</fullName>
    </recommendedName>
</protein>
<dbReference type="OrthoDB" id="28894at2759"/>
<feature type="region of interest" description="Disordered" evidence="9">
    <location>
        <begin position="596"/>
        <end position="632"/>
    </location>
</feature>
<feature type="region of interest" description="Disordered" evidence="9">
    <location>
        <begin position="32"/>
        <end position="390"/>
    </location>
</feature>
<dbReference type="CTD" id="562786"/>
<dbReference type="Gene3D" id="1.10.950.10">
    <property type="entry name" value="Villin headpiece domain"/>
    <property type="match status" value="1"/>
</dbReference>
<feature type="region of interest" description="Disordered" evidence="9">
    <location>
        <begin position="457"/>
        <end position="476"/>
    </location>
</feature>
<reference evidence="11" key="3">
    <citation type="submission" date="2025-09" db="UniProtKB">
        <authorList>
            <consortium name="Ensembl"/>
        </authorList>
    </citation>
    <scope>IDENTIFICATION</scope>
</reference>
<feature type="compositionally biased region" description="Basic and acidic residues" evidence="9">
    <location>
        <begin position="335"/>
        <end position="346"/>
    </location>
</feature>
<dbReference type="SUPFAM" id="SSF55753">
    <property type="entry name" value="Actin depolymerizing proteins"/>
    <property type="match status" value="5"/>
</dbReference>
<keyword evidence="8" id="KW-0206">Cytoskeleton</keyword>
<dbReference type="InterPro" id="IPR036886">
    <property type="entry name" value="Villin_headpiece_dom_sf"/>
</dbReference>
<dbReference type="SUPFAM" id="SSF47050">
    <property type="entry name" value="VHP, Villin headpiece domain"/>
    <property type="match status" value="1"/>
</dbReference>
<dbReference type="Pfam" id="PF02209">
    <property type="entry name" value="VHP"/>
    <property type="match status" value="1"/>
</dbReference>
<dbReference type="Proteomes" id="UP001501920">
    <property type="component" value="Chromosome 13"/>
</dbReference>
<dbReference type="PANTHER" id="PTHR11977:SF87">
    <property type="entry name" value="SUPERVILLIN ISOFORM X1"/>
    <property type="match status" value="1"/>
</dbReference>
<reference evidence="11 12" key="1">
    <citation type="submission" date="2020-10" db="EMBL/GenBank/DDBJ databases">
        <title>Pygocentrus nattereri (red-bellied piranha) genome, fPygNat1, primary haplotype.</title>
        <authorList>
            <person name="Myers G."/>
            <person name="Meyer A."/>
            <person name="Karagic N."/>
            <person name="Pippel M."/>
            <person name="Winkler S."/>
            <person name="Tracey A."/>
            <person name="Wood J."/>
            <person name="Formenti G."/>
            <person name="Howe K."/>
            <person name="Fedrigo O."/>
            <person name="Jarvis E.D."/>
        </authorList>
    </citation>
    <scope>NUCLEOTIDE SEQUENCE [LARGE SCALE GENOMIC DNA]</scope>
</reference>
<evidence type="ECO:0000256" key="4">
    <source>
        <dbReference type="ARBA" id="ARBA00022490"/>
    </source>
</evidence>
<feature type="compositionally biased region" description="Basic and acidic residues" evidence="9">
    <location>
        <begin position="132"/>
        <end position="147"/>
    </location>
</feature>
<dbReference type="FunFam" id="1.10.950.10:FF:000003">
    <property type="entry name" value="supervillin isoform X2"/>
    <property type="match status" value="1"/>
</dbReference>
<dbReference type="CDD" id="cd11289">
    <property type="entry name" value="gelsolin_S2_like"/>
    <property type="match status" value="1"/>
</dbReference>
<evidence type="ECO:0000256" key="8">
    <source>
        <dbReference type="ARBA" id="ARBA00023212"/>
    </source>
</evidence>
<feature type="compositionally biased region" description="Polar residues" evidence="9">
    <location>
        <begin position="596"/>
        <end position="606"/>
    </location>
</feature>
<dbReference type="SMART" id="SM00153">
    <property type="entry name" value="VHP"/>
    <property type="match status" value="1"/>
</dbReference>
<dbReference type="RefSeq" id="XP_017548674.1">
    <property type="nucleotide sequence ID" value="XM_017693185.2"/>
</dbReference>
<dbReference type="PANTHER" id="PTHR11977">
    <property type="entry name" value="VILLIN"/>
    <property type="match status" value="1"/>
</dbReference>
<keyword evidence="4" id="KW-0963">Cytoplasm</keyword>
<dbReference type="InterPro" id="IPR007123">
    <property type="entry name" value="Gelsolin-like_dom"/>
</dbReference>
<evidence type="ECO:0000256" key="2">
    <source>
        <dbReference type="ARBA" id="ARBA00004245"/>
    </source>
</evidence>
<feature type="compositionally biased region" description="Basic and acidic residues" evidence="9">
    <location>
        <begin position="245"/>
        <end position="259"/>
    </location>
</feature>
<dbReference type="InterPro" id="IPR007122">
    <property type="entry name" value="Villin/Gelsolin"/>
</dbReference>
<dbReference type="RefSeq" id="XP_017548673.1">
    <property type="nucleotide sequence ID" value="XM_017693184.2"/>
</dbReference>
<feature type="region of interest" description="Disordered" evidence="9">
    <location>
        <begin position="482"/>
        <end position="511"/>
    </location>
</feature>
<keyword evidence="5" id="KW-0677">Repeat</keyword>
<comment type="subcellular location">
    <subcellularLocation>
        <location evidence="2">Cytoplasm</location>
        <location evidence="2">Cytoskeleton</location>
    </subcellularLocation>
    <subcellularLocation>
        <location evidence="1">Membrane</location>
        <topology evidence="1">Peripheral membrane protein</topology>
    </subcellularLocation>
</comment>
<dbReference type="InterPro" id="IPR003128">
    <property type="entry name" value="Villin_headpiece"/>
</dbReference>
<sequence>MDAVETLQGSSLESKAERIARYKAERRRELAERYANLEDISSKYSRRDRHRDTSEAPDTASNSEQKSKDVSSSGRSQTPEANSGAGEKEALSQSDRKQETHSGPTSKTSLTCSSVGERGTASRSLHSLLAVEEVKTPKVDGKADDGFKMSMSARMSHSKDPEMAEISSNSKTLSEDATQEGHGRPANQHREPIISQDRPAMASWSSPSLSAETEEAVEEKSSEKLTQIDEKRSQMVRDEEEFVEEESRSGDVKIEEELKPPAVALQRQDSGQRSLRGILKKSRSTSLEAELTEPTPERNGTPVTKETTIMDEREQMMGERGEMDEMEKQDEDMVDEGRRMIQREESSSSDLPPSPSSDSVEKTPSVCVSEESEELDSSLDGSMSSSLKERLAELTGNEDDWRNKLKKSKASEVVQVSLADRFSQLQDSENAWKKKMSLTDVEPKMSLSERMKILQGKEEQWKAKGKGAANDSTQFSVAGRMAKKGLVSPSRDDLPVILSKKSSHSTPVKPLEEISARPDAEGDKRLDKLESFLDKLHNKGVGSSKPSTIEVTEEKEKEVMALDDEETFGRFYKCISPTTLSSSLLLDKEEDFSTIQSDTPKLNSEVANHRRAVRPSRNTKGSKNPLRSLAARDDLKQAYTEQRLNVATVETKRIQVERMAKHSRLADCALAGLASKENFKKVNLRNIKSTEVVTNNSAVPFHKLMLIQIKGRRHVQVRLVEPTAGSLNSGDCFLLITPKHCFLWCGEFANVIEKAKGSEMAQYVQAKRDLGCKAPQVTVLEEGINTDNRFAKEFWNLLGGQTEYSAAGDPDEDELYESGIVESNGVYRLVEGKLMPYEEAWASIPSVAVLSSKEALVFDFGSEVYVWTGKDVALSDRKVAVQLGKQLWGGVYDYSTCRVNPLDPLATNKDVPIQGEGRPSWALFGRLSEHNETALFREKFLDWAERKPLKEEAAAEEVKSPVGQPCMPTSDCELKPCDVRALLDGGENPLKMLLEGVDVQRGYGLVCSEDGRQAELATVAVDAWHIREFDDFEIPAESVGQLHEGDTYVIRWKYSITSIVGKRQKPGEVSASGPGRERTACFFWQGRQSSVSGRGTSALMTVELGNHEGAQVLVSQGKEPSCFLQLFQGGLIIHKGCREDVAKNTGGWRLFCVRGEVAVEGSLLEVECCSASLRSRACLLLLGVCERQLYLWQGCKSHPAAREVAKRTVERLTQTCPPELGLNSNSSLKVQEIEEGSEPQEFWDALGQQDRKAYDCMLQDPGKYNFTPRLYRLSASAGIFEGEEQLSPCRVVNAVMAMPFLQENLYSAPQPALFLLDNRMEVYLWQGQQPEDTECTGSARIRWDNERKCAMETARQYCKAKNSRRPPQAYLILAGAEPLTFTNIFPYWEKDPSIRVQGLRNKVILVEDALSQLSKNQYSIEELTTKPLPEGVDPLHLELYLSDKDFQDVLQMTREEFSALPNWKQLNLKKSKGLF</sequence>
<dbReference type="Ensembl" id="ENSPNAT00000027475.2">
    <property type="protein sequence ID" value="ENSPNAP00000018308.1"/>
    <property type="gene ID" value="ENSPNAG00000024791.2"/>
</dbReference>
<reference evidence="11" key="2">
    <citation type="submission" date="2025-08" db="UniProtKB">
        <authorList>
            <consortium name="Ensembl"/>
        </authorList>
    </citation>
    <scope>IDENTIFICATION</scope>
</reference>
<dbReference type="GO" id="GO:0008154">
    <property type="term" value="P:actin polymerization or depolymerization"/>
    <property type="evidence" value="ECO:0007669"/>
    <property type="project" value="TreeGrafter"/>
</dbReference>
<evidence type="ECO:0000313" key="12">
    <source>
        <dbReference type="Proteomes" id="UP001501920"/>
    </source>
</evidence>
<feature type="compositionally biased region" description="Polar residues" evidence="9">
    <location>
        <begin position="59"/>
        <end position="81"/>
    </location>
</feature>